<dbReference type="GO" id="GO:0009653">
    <property type="term" value="P:anatomical structure morphogenesis"/>
    <property type="evidence" value="ECO:0007669"/>
    <property type="project" value="UniProtKB-ARBA"/>
</dbReference>
<dbReference type="STRING" id="76193.A0A0N1PIP6"/>
<dbReference type="Pfam" id="PF07662">
    <property type="entry name" value="Nucleos_tra2_C"/>
    <property type="match status" value="1"/>
</dbReference>
<dbReference type="Gene3D" id="1.20.120.720">
    <property type="entry name" value="Myosin VI head, motor domain, U50 subdomain"/>
    <property type="match status" value="1"/>
</dbReference>
<evidence type="ECO:0000259" key="13">
    <source>
        <dbReference type="PROSITE" id="PS51456"/>
    </source>
</evidence>
<feature type="transmembrane region" description="Helical" evidence="11">
    <location>
        <begin position="2021"/>
        <end position="2044"/>
    </location>
</feature>
<feature type="transmembrane region" description="Helical" evidence="11">
    <location>
        <begin position="1569"/>
        <end position="1590"/>
    </location>
</feature>
<evidence type="ECO:0000256" key="8">
    <source>
        <dbReference type="PROSITE-ProRule" id="PRU00782"/>
    </source>
</evidence>
<keyword evidence="7 8" id="KW-0009">Actin-binding</keyword>
<dbReference type="InterPro" id="IPR027417">
    <property type="entry name" value="P-loop_NTPase"/>
</dbReference>
<dbReference type="GO" id="GO:0048513">
    <property type="term" value="P:animal organ development"/>
    <property type="evidence" value="ECO:0007669"/>
    <property type="project" value="UniProtKB-ARBA"/>
</dbReference>
<dbReference type="InterPro" id="IPR002668">
    <property type="entry name" value="CNT_N_dom"/>
</dbReference>
<keyword evidence="11" id="KW-1133">Transmembrane helix</keyword>
<dbReference type="SUPFAM" id="SSF52540">
    <property type="entry name" value="P-loop containing nucleoside triphosphate hydrolases"/>
    <property type="match status" value="2"/>
</dbReference>
<dbReference type="PROSITE" id="PS51126">
    <property type="entry name" value="DILUTE"/>
    <property type="match status" value="1"/>
</dbReference>
<dbReference type="PRINTS" id="PR00193">
    <property type="entry name" value="MYOSINHEAVY"/>
</dbReference>
<dbReference type="Pfam" id="PF07670">
    <property type="entry name" value="Gate"/>
    <property type="match status" value="1"/>
</dbReference>
<dbReference type="Proteomes" id="UP000053240">
    <property type="component" value="Unassembled WGS sequence"/>
</dbReference>
<feature type="domain" description="Myosin motor" evidence="13">
    <location>
        <begin position="1"/>
        <end position="515"/>
    </location>
</feature>
<feature type="compositionally biased region" description="Polar residues" evidence="10">
    <location>
        <begin position="810"/>
        <end position="820"/>
    </location>
</feature>
<dbReference type="SMART" id="SM00242">
    <property type="entry name" value="MYSc"/>
    <property type="match status" value="1"/>
</dbReference>
<evidence type="ECO:0000313" key="15">
    <source>
        <dbReference type="Proteomes" id="UP000053240"/>
    </source>
</evidence>
<proteinExistence type="inferred from homology"/>
<keyword evidence="11" id="KW-0472">Membrane</keyword>
<dbReference type="Pfam" id="PF00063">
    <property type="entry name" value="Myosin_head"/>
    <property type="match status" value="2"/>
</dbReference>
<dbReference type="GO" id="GO:0051015">
    <property type="term" value="F:actin filament binding"/>
    <property type="evidence" value="ECO:0007669"/>
    <property type="project" value="TreeGrafter"/>
</dbReference>
<evidence type="ECO:0000256" key="1">
    <source>
        <dbReference type="ARBA" id="ARBA00008314"/>
    </source>
</evidence>
<dbReference type="Pfam" id="PF01843">
    <property type="entry name" value="DIL"/>
    <property type="match status" value="1"/>
</dbReference>
<dbReference type="InterPro" id="IPR058662">
    <property type="entry name" value="Myo5a/b_dom"/>
</dbReference>
<evidence type="ECO:0000259" key="12">
    <source>
        <dbReference type="PROSITE" id="PS51126"/>
    </source>
</evidence>
<feature type="transmembrane region" description="Helical" evidence="11">
    <location>
        <begin position="2056"/>
        <end position="2079"/>
    </location>
</feature>
<dbReference type="InParanoid" id="A0A0N1PIP6"/>
<evidence type="ECO:0000313" key="14">
    <source>
        <dbReference type="EMBL" id="KPJ16326.1"/>
    </source>
</evidence>
<keyword evidence="11" id="KW-0812">Transmembrane</keyword>
<comment type="similarity">
    <text evidence="1 8">Belongs to the TRAFAC class myosin-kinesin ATPase superfamily. Myosin family.</text>
</comment>
<dbReference type="Pfam" id="PF25966">
    <property type="entry name" value="Myo5a"/>
    <property type="match status" value="1"/>
</dbReference>
<dbReference type="Gene3D" id="1.20.58.530">
    <property type="match status" value="1"/>
</dbReference>
<feature type="coiled-coil region" evidence="9">
    <location>
        <begin position="1008"/>
        <end position="1103"/>
    </location>
</feature>
<dbReference type="PROSITE" id="PS51456">
    <property type="entry name" value="MYOSIN_MOTOR"/>
    <property type="match status" value="2"/>
</dbReference>
<keyword evidence="15" id="KW-1185">Reference proteome</keyword>
<feature type="domain" description="Dilute" evidence="12">
    <location>
        <begin position="1260"/>
        <end position="1538"/>
    </location>
</feature>
<feature type="region of interest" description="Disordered" evidence="10">
    <location>
        <begin position="429"/>
        <end position="465"/>
    </location>
</feature>
<feature type="transmembrane region" description="Helical" evidence="11">
    <location>
        <begin position="1925"/>
        <end position="1947"/>
    </location>
</feature>
<feature type="region of interest" description="Actin-binding" evidence="8">
    <location>
        <begin position="554"/>
        <end position="576"/>
    </location>
</feature>
<feature type="domain" description="Myosin motor" evidence="13">
    <location>
        <begin position="530"/>
        <end position="594"/>
    </location>
</feature>
<dbReference type="InterPro" id="IPR036961">
    <property type="entry name" value="Kinesin_motor_dom_sf"/>
</dbReference>
<gene>
    <name evidence="14" type="ORF">RR48_02737</name>
</gene>
<reference evidence="14 15" key="1">
    <citation type="journal article" date="2015" name="Nat. Commun.">
        <title>Outbred genome sequencing and CRISPR/Cas9 gene editing in butterflies.</title>
        <authorList>
            <person name="Li X."/>
            <person name="Fan D."/>
            <person name="Zhang W."/>
            <person name="Liu G."/>
            <person name="Zhang L."/>
            <person name="Zhao L."/>
            <person name="Fang X."/>
            <person name="Chen L."/>
            <person name="Dong Y."/>
            <person name="Chen Y."/>
            <person name="Ding Y."/>
            <person name="Zhao R."/>
            <person name="Feng M."/>
            <person name="Zhu Y."/>
            <person name="Feng Y."/>
            <person name="Jiang X."/>
            <person name="Zhu D."/>
            <person name="Xiang H."/>
            <person name="Feng X."/>
            <person name="Li S."/>
            <person name="Wang J."/>
            <person name="Zhang G."/>
            <person name="Kronforst M.R."/>
            <person name="Wang W."/>
        </authorList>
    </citation>
    <scope>NUCLEOTIDE SEQUENCE [LARGE SCALE GENOMIC DNA]</scope>
    <source>
        <strain evidence="14">Ya'a_city_454_Pm</strain>
        <tissue evidence="14">Whole body</tissue>
    </source>
</reference>
<dbReference type="InterPro" id="IPR011642">
    <property type="entry name" value="Gate_dom"/>
</dbReference>
<dbReference type="Gene3D" id="3.40.850.10">
    <property type="entry name" value="Kinesin motor domain"/>
    <property type="match status" value="2"/>
</dbReference>
<dbReference type="GO" id="GO:0009888">
    <property type="term" value="P:tissue development"/>
    <property type="evidence" value="ECO:0007669"/>
    <property type="project" value="UniProtKB-ARBA"/>
</dbReference>
<feature type="transmembrane region" description="Helical" evidence="11">
    <location>
        <begin position="1650"/>
        <end position="1670"/>
    </location>
</feature>
<dbReference type="PANTHER" id="PTHR13140:SF706">
    <property type="entry name" value="DILUTE CLASS UNCONVENTIONAL MYOSIN, ISOFORM C"/>
    <property type="match status" value="1"/>
</dbReference>
<feature type="coiled-coil region" evidence="9">
    <location>
        <begin position="871"/>
        <end position="930"/>
    </location>
</feature>
<comment type="caution">
    <text evidence="8">Lacks conserved residue(s) required for the propagation of feature annotation.</text>
</comment>
<feature type="compositionally biased region" description="Basic and acidic residues" evidence="10">
    <location>
        <begin position="797"/>
        <end position="809"/>
    </location>
</feature>
<evidence type="ECO:0000256" key="2">
    <source>
        <dbReference type="ARBA" id="ARBA00022741"/>
    </source>
</evidence>
<keyword evidence="4 9" id="KW-0175">Coiled coil</keyword>
<dbReference type="GO" id="GO:0007015">
    <property type="term" value="P:actin filament organization"/>
    <property type="evidence" value="ECO:0007669"/>
    <property type="project" value="TreeGrafter"/>
</dbReference>
<evidence type="ECO:0000256" key="9">
    <source>
        <dbReference type="SAM" id="Coils"/>
    </source>
</evidence>
<dbReference type="GO" id="GO:0048731">
    <property type="term" value="P:system development"/>
    <property type="evidence" value="ECO:0007669"/>
    <property type="project" value="UniProtKB-ARBA"/>
</dbReference>
<feature type="region of interest" description="Actin-binding" evidence="8">
    <location>
        <begin position="476"/>
        <end position="498"/>
    </location>
</feature>
<protein>
    <submittedName>
        <fullName evidence="14">Myosin-Vb</fullName>
    </submittedName>
</protein>
<dbReference type="FunFam" id="1.10.10.820:FF:000001">
    <property type="entry name" value="Myosin heavy chain"/>
    <property type="match status" value="1"/>
</dbReference>
<keyword evidence="2" id="KW-0547">Nucleotide-binding</keyword>
<feature type="coiled-coil region" evidence="9">
    <location>
        <begin position="628"/>
        <end position="778"/>
    </location>
</feature>
<dbReference type="GO" id="GO:0016459">
    <property type="term" value="C:myosin complex"/>
    <property type="evidence" value="ECO:0007669"/>
    <property type="project" value="UniProtKB-KW"/>
</dbReference>
<accession>A0A0N1PIP6</accession>
<keyword evidence="3" id="KW-0067">ATP-binding</keyword>
<evidence type="ECO:0000256" key="4">
    <source>
        <dbReference type="ARBA" id="ARBA00023054"/>
    </source>
</evidence>
<dbReference type="InterPro" id="IPR001609">
    <property type="entry name" value="Myosin_head_motor_dom-like"/>
</dbReference>
<feature type="transmembrane region" description="Helical" evidence="11">
    <location>
        <begin position="1840"/>
        <end position="1862"/>
    </location>
</feature>
<evidence type="ECO:0000256" key="3">
    <source>
        <dbReference type="ARBA" id="ARBA00022840"/>
    </source>
</evidence>
<feature type="transmembrane region" description="Helical" evidence="11">
    <location>
        <begin position="1602"/>
        <end position="1623"/>
    </location>
</feature>
<dbReference type="InterPro" id="IPR002710">
    <property type="entry name" value="Dilute_dom"/>
</dbReference>
<feature type="transmembrane region" description="Helical" evidence="11">
    <location>
        <begin position="1798"/>
        <end position="1819"/>
    </location>
</feature>
<evidence type="ECO:0000256" key="7">
    <source>
        <dbReference type="ARBA" id="ARBA00023203"/>
    </source>
</evidence>
<dbReference type="FunCoup" id="A0A0N1PIP6">
    <property type="interactions" value="164"/>
</dbReference>
<dbReference type="InterPro" id="IPR011657">
    <property type="entry name" value="CNT_C_dom"/>
</dbReference>
<name>A0A0N1PIP6_PAPMA</name>
<dbReference type="GO" id="GO:0000146">
    <property type="term" value="F:microfilament motor activity"/>
    <property type="evidence" value="ECO:0007669"/>
    <property type="project" value="TreeGrafter"/>
</dbReference>
<keyword evidence="5 8" id="KW-0518">Myosin</keyword>
<evidence type="ECO:0000256" key="6">
    <source>
        <dbReference type="ARBA" id="ARBA00023175"/>
    </source>
</evidence>
<dbReference type="PANTHER" id="PTHR13140">
    <property type="entry name" value="MYOSIN"/>
    <property type="match status" value="1"/>
</dbReference>
<dbReference type="Pfam" id="PF01773">
    <property type="entry name" value="Nucleos_tra2_N"/>
    <property type="match status" value="1"/>
</dbReference>
<evidence type="ECO:0000256" key="11">
    <source>
        <dbReference type="SAM" id="Phobius"/>
    </source>
</evidence>
<sequence>MRYFAAVGGNASETQVERKVLASSPIMESIGNAKTTRNDNSSRFGKFIEIHFDELYRISGASMRTYLLEKSRVVYQSAGERNYHIFYQLCAASVNMPELQLDHQDSFQYLNQGGSPNIDGVDDLRAFNETRNALTTLGVSETEQSNMFTVLATVLHLGNVQLYDCDPDAGPNEDGADGAHISSNDKHLHTVCSLLGISKAELGRWLTHRRIASAHEVIVSRMDVQRAAFARDALAKRMYGELFAWLVRAVNRALDTGHAKKHFIGVLDIYGFETFEINSFEQFCINYANEKLQQQFNSHVFKLEQDEYIKEEISWKMIDFYDNQPCIDLIEERLGVLALLDEECRVPQGSDAGFVAKLHQNCTKYPHFMKPRFGNAAFIIKHFADNVEYQCGGFLEKNRDTVSEEQLECIKSATSCRLIHTMFMEDRPLDHTSTATLPPPSRRRTTPSLNIGSLTQPPRRASGQKQTVGAQFRASLSALMCTLSATTPHYVRCIKPNDTKQPFSFDPARAVHQLRRQGQCVHPTNIVVAGFATQPPRRASGQKQTVGAQFRASLSALMCTLSATTPHYVRCIKPNDTKQPFSFDPARAVHQLRGDKGPKKWGALKLNKIRRFLARRQYKRLRIEARSLDHVKSLNKGLENKIISLQQRLGDAVERAKCIEPLQAQIADLKAKLEALKLVEIEAKTLRVGIQERDSLIASLENELASERESNKRLIEEKNEVENKYNKHKDTWLQESNKLAEELRTSKECYEMAIEEQNKQHEAEKRALCAELEEERQSRQKLLSSQYELQERLDSLQRAPATKEHRRSLSDASNASQQETTVEDDYGYGSVRSVETSRPALEAVNWSAGQHNGPTPPIADAGLVLRMQNRISALQSDLSRTSKRANDLEERLMNRLSSPPSNPNVDRFKVEELEIENKKLREHLDRLRASTDSVLISKEVIDQMSTMQKELDRRRDECIQLKSVLTTQTVNLKSLATSNYGSDVDIINEDGELASAYEAQKDINRQLQEELLAEKKFYSEHISKAKAEIERLREETDKYSKLLSDLNQEPKNKSLEYAQNEIIRLTTEYLALQERVDKLSESCRRYKNQIRLLANRLKEAGIEDINDILEGNVTLVDTSVAQQSMSIIEMAPVTRKKEREYLGMFEYKIQDEPTIIKKLIIDLKPRVAVTLLPGLPAYILFMMLRHMDHVDDEPKMHQLMKAVRTGVKKTLKKRTDSVEYNALWLSNMLRLLNNLRQYSGDAIFMMLRHMDHVDDEPKMHQLMKAVRTGVKKTLKKRTDSVEYNALWLSNMLRLLNNLRQYSGDAIYQGSNTPRQNQQCLRIFDLSEYRQVLSDIAVWIYQALVHLLERQLERLIIPAILEYEEINVHSRPARAAPAGTPPGPARLIHELAAVRDHLRTFNVDTTLTLTIFKQLFYYICAYSLNQLLLRKDLCCWAKGLQIRYNISHLEIWIKEHLAEYGQKSVEEILGVLKPITQAVQLLQARKSMSDVDSTVEMCADLTAMQVCKTSDGTCVEMDEMQKKEEAEQNGEIVDEKLEYEPSGWFELTLSKAGNSTEDFLKKNSSAMKTIAVFVLNGLVIGFFFGCLYYWMNYSNKPLELCHGFGSLIAFLSIVYFFVIYFLVVKRYIGEWFEKTVWTRVETIAYCLWKMIWFRWCFSVGVLAAIGVFLYFDTRDAPERLISLLGLFVLLLLGFVFSAHPGRIKWRTVSMGLLIQFIFGLIFIRWDAGRLALQCFSDKVATFLSYGVEGAAFVFGDFLVRTEGVFAFSTLPVIFFFSMLVEVLFFWGALQWFCLKLGHVLRSLTSTTVCESVIAVANVFLGQSESVLIIKPYLALLTPSELHVVMSSGFATVSGTILAAYIAFGAEPAHLVTASVMSAPAALCYAKLMMPETRRSRTAVHNLQPVQIEDQSALSAATRGATNGISLIMNIIANLVAFVAVIAFLNGVLGYCGGLLGNPDINLEWIFGKIFIPLCWLMGVPWEECEHVGTLVGLKTVVNEFVAYQRMGEMKNQGLLSSRGELIATYALCGFTNPASAGIMIGAISAMAPAQRETLSSVAVRAFFSGCGICFMTACIAGLLMPEGSFG</sequence>
<dbReference type="GO" id="GO:0005524">
    <property type="term" value="F:ATP binding"/>
    <property type="evidence" value="ECO:0007669"/>
    <property type="project" value="UniProtKB-KW"/>
</dbReference>
<evidence type="ECO:0000256" key="5">
    <source>
        <dbReference type="ARBA" id="ARBA00023123"/>
    </source>
</evidence>
<dbReference type="GO" id="GO:0016020">
    <property type="term" value="C:membrane"/>
    <property type="evidence" value="ECO:0007669"/>
    <property type="project" value="TreeGrafter"/>
</dbReference>
<dbReference type="GO" id="GO:0005737">
    <property type="term" value="C:cytoplasm"/>
    <property type="evidence" value="ECO:0007669"/>
    <property type="project" value="TreeGrafter"/>
</dbReference>
<dbReference type="SMART" id="SM01132">
    <property type="entry name" value="DIL"/>
    <property type="match status" value="1"/>
</dbReference>
<feature type="region of interest" description="Disordered" evidence="10">
    <location>
        <begin position="797"/>
        <end position="828"/>
    </location>
</feature>
<evidence type="ECO:0000256" key="10">
    <source>
        <dbReference type="SAM" id="MobiDB-lite"/>
    </source>
</evidence>
<dbReference type="Gene3D" id="1.10.10.820">
    <property type="match status" value="1"/>
</dbReference>
<feature type="transmembrane region" description="Helical" evidence="11">
    <location>
        <begin position="1763"/>
        <end position="1786"/>
    </location>
</feature>
<feature type="transmembrane region" description="Helical" evidence="11">
    <location>
        <begin position="1676"/>
        <end position="1695"/>
    </location>
</feature>
<keyword evidence="6" id="KW-0505">Motor protein</keyword>
<dbReference type="EMBL" id="KQ460280">
    <property type="protein sequence ID" value="KPJ16326.1"/>
    <property type="molecule type" value="Genomic_DNA"/>
</dbReference>
<feature type="transmembrane region" description="Helical" evidence="11">
    <location>
        <begin position="1707"/>
        <end position="1726"/>
    </location>
</feature>
<organism evidence="14 15">
    <name type="scientific">Papilio machaon</name>
    <name type="common">Old World swallowtail butterfly</name>
    <dbReference type="NCBI Taxonomy" id="76193"/>
    <lineage>
        <taxon>Eukaryota</taxon>
        <taxon>Metazoa</taxon>
        <taxon>Ecdysozoa</taxon>
        <taxon>Arthropoda</taxon>
        <taxon>Hexapoda</taxon>
        <taxon>Insecta</taxon>
        <taxon>Pterygota</taxon>
        <taxon>Neoptera</taxon>
        <taxon>Endopterygota</taxon>
        <taxon>Lepidoptera</taxon>
        <taxon>Glossata</taxon>
        <taxon>Ditrysia</taxon>
        <taxon>Papilionoidea</taxon>
        <taxon>Papilionidae</taxon>
        <taxon>Papilioninae</taxon>
        <taxon>Papilio</taxon>
    </lineage>
</organism>